<name>F3QWT3_9BACT</name>
<accession>F3QWT3</accession>
<organism evidence="2 3">
    <name type="scientific">Paraprevotella xylaniphila YIT 11841</name>
    <dbReference type="NCBI Taxonomy" id="762982"/>
    <lineage>
        <taxon>Bacteria</taxon>
        <taxon>Pseudomonadati</taxon>
        <taxon>Bacteroidota</taxon>
        <taxon>Bacteroidia</taxon>
        <taxon>Bacteroidales</taxon>
        <taxon>Prevotellaceae</taxon>
        <taxon>Paraprevotella</taxon>
    </lineage>
</organism>
<dbReference type="STRING" id="762982.HMPREF9442_02665"/>
<dbReference type="InterPro" id="IPR012334">
    <property type="entry name" value="Pectin_lyas_fold"/>
</dbReference>
<dbReference type="SUPFAM" id="SSF51126">
    <property type="entry name" value="Pectin lyase-like"/>
    <property type="match status" value="7"/>
</dbReference>
<comment type="caution">
    <text evidence="2">The sequence shown here is derived from an EMBL/GenBank/DDBJ whole genome shotgun (WGS) entry which is preliminary data.</text>
</comment>
<sequence>MVLWGLMALAAMAQTRYYVTPDGQAPKVENAWDGPFYGLEDALSKAVPGDEIWVQGLEAGAVYKVDAKDKPFFLKAGVRLYGGFYGNETDVEQRATQGKACSFTFRSVLSADLNGDDRIDPTSLIYTGNTTRQDNAVRVLEVSVDCAQSDNKNNERSVVDGFTIMGGHAEGQKGGGIEVKGGEYACAYTISRCFFFNNYAAQGGALYVEGNADEATNTSLIERCMVYNNAAGQRGELRNAGGGIWLEGAGTVVNTSVFNNENGGVRISPSSRVVNSTVARNTVAGIDMTRQTDDYAVFNTVVWGNTALFDEISPKFKSSSYHEVTDAGGIDADGNIYVSDKNNDRSQASPFFSSPSQKTSFDRDFDWNNDAYPIWAWEVLEGSAFIDKGADEVYTDYGEVDLSGYPRFSNGRIDIGAYEFQAVPAERVLRVKQGASSVGADGKSWETAFPDVQAAINRLAETGQAGEVWVAQGEYAPTELMENGKQHTAAFIMKEGINVYGGFAGTETRKGERKLKDGGMPWEYEYLTVLKGSGYVSEDETGRKCVWSENDQKWTVSGSNSSHVVWFARMDGSAFTRSTVLDGVTIKGGSARVEYAGDYDGDRGGGVYMQANAYLNNCIVTENSAEGNGGAVYMEGGCVSGSLIYNNNADGSGGGVYMDNTGIVLRSMLANNSADDGGGIYMASHEAWFDGRHPEYLILSTSVVSNNTSRKNGAVYCDRGGVVLHATITNNNTPNGADASASRTSRTGGLYVDEYALVVNSVLWNNQIDGINVPVYADNSSVDKVRFFYTAVSGMGNAVWNNTLQQNLISLTEANSRPEESVISPDFETEKMPQDIGVQAGWTSVDYHWIPQTGSNLRARGLTLGQFPEDVLLNPELDIRGTLFAQKPCLGAVAVKAMPLHPQEDGDVIRLYVDMECTTPSHDGSSWEKAYRSVNEAIACFAAYDEEKARGKSFEICITEGDCYPRYAFTNLDPKTATVNVSRMPGGATLTIKGGYQRMEGGVGERDPLTYRTWINGNPDGTALEDGIYHCITVEAGAKVVFDGLHVTGGYAAGEATSTQGAGLLVASGADVTVRNTVFENNTAVNGAAISASAAKLTLENCVVNNNTNTTETNPVILCNDLTMYHVTVVNNMGSAPADMGASSFSAGNTAGADTFTGASLGVEGAKNFANPTNQAGATMGYDTYLGGYSSFLPNTSSAEAGSLINKAAGTPSHLDKDIAGKGRNLGGMPDKGAYEADLPENGTVLYVTAGGAGRKDGSSWENAIAGNEVYDLGRKNTLGVSTTDSRYVGFYDASARPYGETSGASKLFFEHLNENNLEASNVNYKTEFHGGVTHVTGASGINIRNKRYERYIGGLQYAVERAASSAESGQRVQVWVAGGTYTDYKGFVIRDKVEVLGGFPASGTPGLDDRHPLLSQYIPANQESEGLEKNLYETILQIQETNPVNNSGSLPGRTRKPVLFQPDVCLPTKSPSGRESSYSYWEWGWTWNDWSNHWINKGYGNSVPGADETASNTYRWENQEGGYVEYEGATWDGFTIRHGFYKGYQANRDGGAGVRMFRGVTLQNCVVTENYNSSGCTRGAGIYCDGENSKVVNCFILNNRNEGGESYGGGMYMILGTGYNNLVANNYAQTHGGGIFIEAATFYNNTIAYNQSNGTGGLHQYFSDSYGSANLRLYNCLIYGNSNAALGFVDVTKFNGAYNSYIQSNVTLSDEVLRRLHDCYSGSAASSNPFEKGDEAATENNYRLSAATVCLNHGTEDLGDNISLPATDVDFTDRIKDCTVDIGAYERNNEDAVKADADGIFYVTFNGKGTAVGDSPANAACAMKLQEVLNAAGRLAASRDGVTVKIAGYEGANVEGVVYHANTLSDPKDPQSYTFVIPAGVTVKGGYWEGTSTEEGNWDEASPRDAARYMTVLSAVSEATGTRQEVNGYHAVQFGTEATAALEKPAVLDGVYLEDGQATSTVGYGDSRTRGGGTIVPKNAHVRNCVVRNNTATEGGGLFVLPGGRVSGCGVMGNTAEKGAGIYAGTEGKDMSQVETRSYIISSTVAGNTATGTGGGIFVERGAALTANTVVWGNTAPSDKNVSGITQEVYPDALFASIDSKVTAFYPFNNCFVETYEMPSNYGNKSMTTEWKLYFKNDYYVPREFSALIKHGASVRFQKNWVDKLDVSVYDMQGNLRAENTSDEESLIDAGAYAHPGGTMKIPENAHEVVRRIFVSPLNNTELTEEEAGKEGELLGCSFYTSLFHLGDALEYIRQVRASKVIPNAKDIEFEIWLAEGTYKPLYTREGGADESAGEPSQRDNSYVIPDNVKLFGGFKGDEPYAWGEISLVNASGVHFEDISNYAPEQIQDLLNKRESGEFSGNGVKEPWDFAHQTILSGRVNVAEGARNVYHVIYSRAEDDVTDSKGVVLDGLTIMDGETASTLEGQKEIGRGGGIYTYGVDYTLNRCRLLNNKAVRGGALHALNADVVVSGSVFAGNGTVDNPKVGEGTTVNDVRGGAVYVAGSRGGKASFKAVNTLWVNNEADGALDGQPSMGGALATSGEDVTVELMNNTLARNKASKYAALYVPGGLLTNTVVWGNEGEGAPVSVAKMVYSASDVPLEDNVVSTGFVQLDSRNNHIDGPRFSRPSTVAGVEGYVSDARWNPGAISVLVDAGHGEKTVGGEESGAYCEWMNSNKEAYQGYMAGDKRYAGPKDEQGQEQDKKIDIGLYEYQYPTNLYSLDAVYVATEESGDRSGESWENATSDLRGALNAMANSTGSQTNPSTIQKKVFIKAGEYSIKTNLYTGNVAYQINMGTTEDIVTKSLTVKGSYNDAGKQDFGQPTVISAKDGNTILLDVSTKGKPVTVEGLTFRSGNTGVRANASGEGKLTLKNVASRANITGIDLTESNGDILIVNTLMGDGQTGLRATTGTTVVNATFAQNQRKAVEGTPKAVYNSVAWRNGEELDGLYGKGNVSLGTAENSDIEHGPNFVDPDNGDVLSRDYRIRPNLTLLDKGDNAAYQREVLGKEDEPIPSAESDLAGSQRAVGEGIDVGAYEYASELKPVIYVKAGVAGGDQSGSDWANAMGDLQGAADLATVYAQGHEGENGYVFVHGNVKGLPLRLARQNVKVYGSMADEAGETPDAVLAARKGLLEVSGRSSLSSLEMTGASVVDGFEVKGEDNRVSAGMLSTSILASGSKLDLGTGGVLYNSIVDGATVDGQGKAVNVTAVNGGTLGDASKENTVEAGQENGYVADGYWAYQLKETDTGNIDGGKTDIETYMTRAGHEKDLAGNLRVRGTVDNGCFETWNVEGSAEVTDGDYPHGKSVVYVREGGELRLKRGYASASPFNPGFLLLEHGAGLWGGGRQVALTHFAAERKLVADNGYKDLVAMPFRVDRMTVDGKEDAQVGIFRYDGNLRAGHDYAFEESDSKAWRDISSGVLEAVTEGLLFEAPEGHDKDMTLRFYGTDYKEDGQPKSIELKQYNFNAPWSSADEDGAPIRRTWDGTSSVRHTSVR</sequence>
<evidence type="ECO:0000313" key="3">
    <source>
        <dbReference type="Proteomes" id="UP000005546"/>
    </source>
</evidence>
<keyword evidence="3" id="KW-1185">Reference proteome</keyword>
<dbReference type="eggNOG" id="COG5492">
    <property type="taxonomic scope" value="Bacteria"/>
</dbReference>
<dbReference type="HOGENOM" id="CLU_224139_0_0_10"/>
<dbReference type="Gene3D" id="2.160.20.10">
    <property type="entry name" value="Single-stranded right-handed beta-helix, Pectin lyase-like"/>
    <property type="match status" value="5"/>
</dbReference>
<feature type="region of interest" description="Disordered" evidence="1">
    <location>
        <begin position="3468"/>
        <end position="3494"/>
    </location>
</feature>
<dbReference type="Proteomes" id="UP000005546">
    <property type="component" value="Unassembled WGS sequence"/>
</dbReference>
<evidence type="ECO:0000313" key="2">
    <source>
        <dbReference type="EMBL" id="EGG51988.1"/>
    </source>
</evidence>
<dbReference type="InterPro" id="IPR059226">
    <property type="entry name" value="Choice_anch_Q_dom"/>
</dbReference>
<reference evidence="2 3" key="1">
    <citation type="submission" date="2011-02" db="EMBL/GenBank/DDBJ databases">
        <authorList>
            <person name="Weinstock G."/>
            <person name="Sodergren E."/>
            <person name="Clifton S."/>
            <person name="Fulton L."/>
            <person name="Fulton B."/>
            <person name="Courtney L."/>
            <person name="Fronick C."/>
            <person name="Harrison M."/>
            <person name="Strong C."/>
            <person name="Farmer C."/>
            <person name="Delahaunty K."/>
            <person name="Markovic C."/>
            <person name="Hall O."/>
            <person name="Minx P."/>
            <person name="Tomlinson C."/>
            <person name="Mitreva M."/>
            <person name="Hou S."/>
            <person name="Chen J."/>
            <person name="Wollam A."/>
            <person name="Pepin K.H."/>
            <person name="Johnson M."/>
            <person name="Bhonagiri V."/>
            <person name="Zhang X."/>
            <person name="Suruliraj S."/>
            <person name="Warren W."/>
            <person name="Chinwalla A."/>
            <person name="Mardis E.R."/>
            <person name="Wilson R.K."/>
        </authorList>
    </citation>
    <scope>NUCLEOTIDE SEQUENCE [LARGE SCALE GENOMIC DNA]</scope>
    <source>
        <strain evidence="2 3">YIT 11841</strain>
    </source>
</reference>
<dbReference type="InterPro" id="IPR011050">
    <property type="entry name" value="Pectin_lyase_fold/virulence"/>
</dbReference>
<protein>
    <submittedName>
        <fullName evidence="2">Polymorphic outer membrane protein, repeat-containing domain protein</fullName>
    </submittedName>
</protein>
<dbReference type="SMART" id="SM00710">
    <property type="entry name" value="PbH1"/>
    <property type="match status" value="22"/>
</dbReference>
<dbReference type="InterPro" id="IPR006626">
    <property type="entry name" value="PbH1"/>
</dbReference>
<proteinExistence type="predicted"/>
<evidence type="ECO:0000256" key="1">
    <source>
        <dbReference type="SAM" id="MobiDB-lite"/>
    </source>
</evidence>
<feature type="compositionally biased region" description="Polar residues" evidence="1">
    <location>
        <begin position="3483"/>
        <end position="3494"/>
    </location>
</feature>
<dbReference type="eggNOG" id="COG3210">
    <property type="taxonomic scope" value="Bacteria"/>
</dbReference>
<dbReference type="PANTHER" id="PTHR11319">
    <property type="entry name" value="G PROTEIN-COUPLED RECEPTOR-RELATED"/>
    <property type="match status" value="1"/>
</dbReference>
<dbReference type="NCBIfam" id="NF041518">
    <property type="entry name" value="choice_anch_Q"/>
    <property type="match status" value="1"/>
</dbReference>
<dbReference type="EMBL" id="AFBR01000073">
    <property type="protein sequence ID" value="EGG51988.1"/>
    <property type="molecule type" value="Genomic_DNA"/>
</dbReference>
<dbReference type="PANTHER" id="PTHR11319:SF35">
    <property type="entry name" value="OUTER MEMBRANE PROTEIN PMPC-RELATED"/>
    <property type="match status" value="1"/>
</dbReference>
<gene>
    <name evidence="2" type="ORF">HMPREF9442_02665</name>
</gene>